<feature type="binding site" evidence="10">
    <location>
        <position position="29"/>
    </location>
    <ligand>
        <name>Mg(2+)</name>
        <dbReference type="ChEBI" id="CHEBI:18420"/>
        <label>1</label>
    </ligand>
</feature>
<dbReference type="PANTHER" id="PTHR22748">
    <property type="entry name" value="AP ENDONUCLEASE"/>
    <property type="match status" value="1"/>
</dbReference>
<reference evidence="13 14" key="1">
    <citation type="submission" date="2020-10" db="EMBL/GenBank/DDBJ databases">
        <title>Pygocentrus nattereri (red-bellied piranha) genome, fPygNat1, primary haplotype.</title>
        <authorList>
            <person name="Myers G."/>
            <person name="Meyer A."/>
            <person name="Karagic N."/>
            <person name="Pippel M."/>
            <person name="Winkler S."/>
            <person name="Tracey A."/>
            <person name="Wood J."/>
            <person name="Formenti G."/>
            <person name="Howe K."/>
            <person name="Fedrigo O."/>
            <person name="Jarvis E.D."/>
        </authorList>
    </citation>
    <scope>NUCLEOTIDE SEQUENCE [LARGE SCALE GENOMIC DNA]</scope>
</reference>
<keyword evidence="5" id="KW-0227">DNA damage</keyword>
<dbReference type="GO" id="GO:0008081">
    <property type="term" value="F:phosphoric diester hydrolase activity"/>
    <property type="evidence" value="ECO:0007669"/>
    <property type="project" value="TreeGrafter"/>
</dbReference>
<evidence type="ECO:0000313" key="13">
    <source>
        <dbReference type="Ensembl" id="ENSPNAP00000072160.1"/>
    </source>
</evidence>
<feature type="active site" description="Proton donor/acceptor" evidence="9">
    <location>
        <position position="131"/>
    </location>
</feature>
<reference evidence="13" key="3">
    <citation type="submission" date="2025-09" db="UniProtKB">
        <authorList>
            <consortium name="Ensembl"/>
        </authorList>
    </citation>
    <scope>IDENTIFICATION</scope>
</reference>
<dbReference type="GO" id="GO:0005634">
    <property type="term" value="C:nucleus"/>
    <property type="evidence" value="ECO:0007669"/>
    <property type="project" value="TreeGrafter"/>
</dbReference>
<evidence type="ECO:0000256" key="7">
    <source>
        <dbReference type="ARBA" id="ARBA00022842"/>
    </source>
</evidence>
<dbReference type="EC" id="3.1.11.2" evidence="3"/>
<feature type="binding site" evidence="10">
    <location>
        <position position="133"/>
    </location>
    <ligand>
        <name>Mg(2+)</name>
        <dbReference type="ChEBI" id="CHEBI:18420"/>
        <label>1</label>
    </ligand>
</feature>
<keyword evidence="8" id="KW-0234">DNA repair</keyword>
<organism evidence="13 14">
    <name type="scientific">Pygocentrus nattereri</name>
    <name type="common">Red-bellied piranha</name>
    <dbReference type="NCBI Taxonomy" id="42514"/>
    <lineage>
        <taxon>Eukaryota</taxon>
        <taxon>Metazoa</taxon>
        <taxon>Chordata</taxon>
        <taxon>Craniata</taxon>
        <taxon>Vertebrata</taxon>
        <taxon>Euteleostomi</taxon>
        <taxon>Actinopterygii</taxon>
        <taxon>Neopterygii</taxon>
        <taxon>Teleostei</taxon>
        <taxon>Ostariophysi</taxon>
        <taxon>Characiformes</taxon>
        <taxon>Characoidei</taxon>
        <taxon>Pygocentrus</taxon>
    </lineage>
</organism>
<evidence type="ECO:0000256" key="10">
    <source>
        <dbReference type="PIRSR" id="PIRSR604808-2"/>
    </source>
</evidence>
<dbReference type="Gene3D" id="3.60.10.10">
    <property type="entry name" value="Endonuclease/exonuclease/phosphatase"/>
    <property type="match status" value="1"/>
</dbReference>
<feature type="site" description="Interaction with DNA substrate" evidence="11">
    <location>
        <position position="219"/>
    </location>
</feature>
<evidence type="ECO:0000313" key="14">
    <source>
        <dbReference type="Proteomes" id="UP001501920"/>
    </source>
</evidence>
<sequence length="232" mass="26292">GSLGVYLKGTSKVFAHLKSLAADIVFLQETHIKPTRANLLKCRWVNQIFQSTFSSKARRVAILISKSIPFRHVSTICDPNGRFLLVTGHIYTHHVTLLNIYGPNFDNPNFFSKVFDLLPNLSDTNVIVGGDFNCVIDNYLDRSSQPTQLPSAASATVNNLMLSTHLVDIWRLQHPTDKDYSFFSQRHKSYSRIDYFLLDSNLISNVISTKYHNILISDHSPTSLVLDLNHMK</sequence>
<evidence type="ECO:0000259" key="12">
    <source>
        <dbReference type="Pfam" id="PF03372"/>
    </source>
</evidence>
<evidence type="ECO:0000256" key="5">
    <source>
        <dbReference type="ARBA" id="ARBA00022763"/>
    </source>
</evidence>
<evidence type="ECO:0000256" key="6">
    <source>
        <dbReference type="ARBA" id="ARBA00022801"/>
    </source>
</evidence>
<evidence type="ECO:0000256" key="1">
    <source>
        <dbReference type="ARBA" id="ARBA00000493"/>
    </source>
</evidence>
<evidence type="ECO:0000256" key="3">
    <source>
        <dbReference type="ARBA" id="ARBA00012115"/>
    </source>
</evidence>
<dbReference type="CDD" id="cd09076">
    <property type="entry name" value="L1-EN"/>
    <property type="match status" value="1"/>
</dbReference>
<feature type="binding site" evidence="10">
    <location>
        <position position="131"/>
    </location>
    <ligand>
        <name>Mg(2+)</name>
        <dbReference type="ChEBI" id="CHEBI:18420"/>
        <label>1</label>
    </ligand>
</feature>
<dbReference type="Pfam" id="PF03372">
    <property type="entry name" value="Exo_endo_phos"/>
    <property type="match status" value="1"/>
</dbReference>
<comment type="catalytic activity">
    <reaction evidence="1">
        <text>Exonucleolytic cleavage in the 3'- to 5'-direction to yield nucleoside 5'-phosphates.</text>
        <dbReference type="EC" id="3.1.11.2"/>
    </reaction>
</comment>
<dbReference type="SUPFAM" id="SSF56219">
    <property type="entry name" value="DNase I-like"/>
    <property type="match status" value="1"/>
</dbReference>
<evidence type="ECO:0000256" key="11">
    <source>
        <dbReference type="PIRSR" id="PIRSR604808-3"/>
    </source>
</evidence>
<keyword evidence="14" id="KW-1185">Reference proteome</keyword>
<feature type="active site" evidence="9">
    <location>
        <position position="101"/>
    </location>
</feature>
<name>A0AAR2L6I6_PYGNA</name>
<evidence type="ECO:0000256" key="2">
    <source>
        <dbReference type="ARBA" id="ARBA00007092"/>
    </source>
</evidence>
<dbReference type="InterPro" id="IPR036691">
    <property type="entry name" value="Endo/exonu/phosph_ase_sf"/>
</dbReference>
<feature type="active site" description="Proton acceptor" evidence="9">
    <location>
        <position position="219"/>
    </location>
</feature>
<evidence type="ECO:0000256" key="9">
    <source>
        <dbReference type="PIRSR" id="PIRSR604808-1"/>
    </source>
</evidence>
<comment type="cofactor">
    <cofactor evidence="10">
        <name>Mg(2+)</name>
        <dbReference type="ChEBI" id="CHEBI:18420"/>
    </cofactor>
    <cofactor evidence="10">
        <name>Mn(2+)</name>
        <dbReference type="ChEBI" id="CHEBI:29035"/>
    </cofactor>
    <text evidence="10">Probably binds two magnesium or manganese ions per subunit.</text>
</comment>
<feature type="domain" description="Endonuclease/exonuclease/phosphatase" evidence="12">
    <location>
        <begin position="13"/>
        <end position="219"/>
    </location>
</feature>
<accession>A0AAR2L6I6</accession>
<keyword evidence="4 10" id="KW-0479">Metal-binding</keyword>
<dbReference type="InterPro" id="IPR004808">
    <property type="entry name" value="AP_endonuc_1"/>
</dbReference>
<dbReference type="GO" id="GO:0003906">
    <property type="term" value="F:DNA-(apurinic or apyrimidinic site) endonuclease activity"/>
    <property type="evidence" value="ECO:0007669"/>
    <property type="project" value="TreeGrafter"/>
</dbReference>
<dbReference type="GO" id="GO:0008311">
    <property type="term" value="F:double-stranded DNA 3'-5' DNA exonuclease activity"/>
    <property type="evidence" value="ECO:0007669"/>
    <property type="project" value="UniProtKB-EC"/>
</dbReference>
<keyword evidence="7 10" id="KW-0460">Magnesium</keyword>
<dbReference type="GeneTree" id="ENSGT01150000287206"/>
<proteinExistence type="inferred from homology"/>
<feature type="site" description="Transition state stabilizer" evidence="11">
    <location>
        <position position="133"/>
    </location>
</feature>
<reference evidence="13" key="2">
    <citation type="submission" date="2025-08" db="UniProtKB">
        <authorList>
            <consortium name="Ensembl"/>
        </authorList>
    </citation>
    <scope>IDENTIFICATION</scope>
</reference>
<comment type="similarity">
    <text evidence="2">Belongs to the DNA repair enzymes AP/ExoA family.</text>
</comment>
<evidence type="ECO:0000256" key="4">
    <source>
        <dbReference type="ARBA" id="ARBA00022723"/>
    </source>
</evidence>
<feature type="site" description="Important for catalytic activity" evidence="11">
    <location>
        <position position="194"/>
    </location>
</feature>
<keyword evidence="6" id="KW-0378">Hydrolase</keyword>
<feature type="binding site" evidence="10">
    <location>
        <position position="218"/>
    </location>
    <ligand>
        <name>Mg(2+)</name>
        <dbReference type="ChEBI" id="CHEBI:18420"/>
        <label>1</label>
    </ligand>
</feature>
<dbReference type="GO" id="GO:0046872">
    <property type="term" value="F:metal ion binding"/>
    <property type="evidence" value="ECO:0007669"/>
    <property type="project" value="UniProtKB-KW"/>
</dbReference>
<protein>
    <recommendedName>
        <fullName evidence="3">exodeoxyribonuclease III</fullName>
        <ecNumber evidence="3">3.1.11.2</ecNumber>
    </recommendedName>
</protein>
<feature type="binding site" evidence="10">
    <location>
        <position position="219"/>
    </location>
    <ligand>
        <name>Mg(2+)</name>
        <dbReference type="ChEBI" id="CHEBI:18420"/>
        <label>1</label>
    </ligand>
</feature>
<dbReference type="AlphaFoldDB" id="A0AAR2L6I6"/>
<evidence type="ECO:0000256" key="8">
    <source>
        <dbReference type="ARBA" id="ARBA00023204"/>
    </source>
</evidence>
<keyword evidence="10" id="KW-0464">Manganese</keyword>
<dbReference type="Proteomes" id="UP001501920">
    <property type="component" value="Chromosome 13"/>
</dbReference>
<dbReference type="InterPro" id="IPR005135">
    <property type="entry name" value="Endo/exonuclease/phosphatase"/>
</dbReference>
<dbReference type="PANTHER" id="PTHR22748:SF26">
    <property type="entry name" value="ENDONUCLEASE_EXONUCLEASE_PHOSPHATASE DOMAIN-CONTAINING PROTEIN"/>
    <property type="match status" value="1"/>
</dbReference>
<dbReference type="Ensembl" id="ENSPNAT00000047909.1">
    <property type="protein sequence ID" value="ENSPNAP00000072160.1"/>
    <property type="gene ID" value="ENSPNAG00000037287.1"/>
</dbReference>
<dbReference type="GO" id="GO:0006284">
    <property type="term" value="P:base-excision repair"/>
    <property type="evidence" value="ECO:0007669"/>
    <property type="project" value="TreeGrafter"/>
</dbReference>